<dbReference type="Gene3D" id="1.10.510.10">
    <property type="entry name" value="Transferase(Phosphotransferase) domain 1"/>
    <property type="match status" value="1"/>
</dbReference>
<sequence>MPHNGQPLSCNNKRFQILLSPGPSPYVTIEGSLLKQLDAAMESQDEIEMEIIQEEIADVVCEACQPVFQQLAPLVEGGSGQMNLQSFLNPETFLLQLVTMDGKAKIIRREGVQATTTSQYGLKTIDKSLPRIYSREIQVLEQFVRKTIMKVLVDGQERCCKIGDDLTRGAVQRELVSLKEISDAGLAYSIRVPKLLGLIRSKSNEVIRILEDYIQPSLEASNLRQFNIETIAKSRRRKWASQIQESVLMLHMIGVVWGDGKAENVLIDVYDDAWIIDFGGSWTDGWVDKELAGTIQGDKQALNKITQFLLVE</sequence>
<keyword evidence="3" id="KW-1185">Reference proteome</keyword>
<evidence type="ECO:0000259" key="1">
    <source>
        <dbReference type="PROSITE" id="PS50011"/>
    </source>
</evidence>
<proteinExistence type="predicted"/>
<dbReference type="InterPro" id="IPR011009">
    <property type="entry name" value="Kinase-like_dom_sf"/>
</dbReference>
<dbReference type="SUPFAM" id="SSF56112">
    <property type="entry name" value="Protein kinase-like (PK-like)"/>
    <property type="match status" value="1"/>
</dbReference>
<evidence type="ECO:0000313" key="2">
    <source>
        <dbReference type="EMBL" id="KAK5257375.1"/>
    </source>
</evidence>
<dbReference type="Gene3D" id="3.30.200.20">
    <property type="entry name" value="Phosphorylase Kinase, domain 1"/>
    <property type="match status" value="1"/>
</dbReference>
<protein>
    <recommendedName>
        <fullName evidence="1">Protein kinase domain-containing protein</fullName>
    </recommendedName>
</protein>
<dbReference type="EMBL" id="JAVRRA010008238">
    <property type="protein sequence ID" value="KAK5257375.1"/>
    <property type="molecule type" value="Genomic_DNA"/>
</dbReference>
<organism evidence="2 3">
    <name type="scientific">Cryomyces antarcticus</name>
    <dbReference type="NCBI Taxonomy" id="329879"/>
    <lineage>
        <taxon>Eukaryota</taxon>
        <taxon>Fungi</taxon>
        <taxon>Dikarya</taxon>
        <taxon>Ascomycota</taxon>
        <taxon>Pezizomycotina</taxon>
        <taxon>Dothideomycetes</taxon>
        <taxon>Dothideomycetes incertae sedis</taxon>
        <taxon>Cryomyces</taxon>
    </lineage>
</organism>
<gene>
    <name evidence="2" type="ORF">LTR16_000856</name>
</gene>
<name>A0ABR0LZV4_9PEZI</name>
<reference evidence="2 3" key="1">
    <citation type="submission" date="2023-08" db="EMBL/GenBank/DDBJ databases">
        <title>Black Yeasts Isolated from many extreme environments.</title>
        <authorList>
            <person name="Coleine C."/>
            <person name="Stajich J.E."/>
            <person name="Selbmann L."/>
        </authorList>
    </citation>
    <scope>NUCLEOTIDE SEQUENCE [LARGE SCALE GENOMIC DNA]</scope>
    <source>
        <strain evidence="2 3">CCFEE 536</strain>
    </source>
</reference>
<dbReference type="Proteomes" id="UP001357485">
    <property type="component" value="Unassembled WGS sequence"/>
</dbReference>
<comment type="caution">
    <text evidence="2">The sequence shown here is derived from an EMBL/GenBank/DDBJ whole genome shotgun (WGS) entry which is preliminary data.</text>
</comment>
<dbReference type="PROSITE" id="PS50011">
    <property type="entry name" value="PROTEIN_KINASE_DOM"/>
    <property type="match status" value="1"/>
</dbReference>
<evidence type="ECO:0000313" key="3">
    <source>
        <dbReference type="Proteomes" id="UP001357485"/>
    </source>
</evidence>
<dbReference type="InterPro" id="IPR000719">
    <property type="entry name" value="Prot_kinase_dom"/>
</dbReference>
<accession>A0ABR0LZV4</accession>
<feature type="domain" description="Protein kinase" evidence="1">
    <location>
        <begin position="68"/>
        <end position="312"/>
    </location>
</feature>